<dbReference type="EMBL" id="QBKU01000002">
    <property type="protein sequence ID" value="PTX74935.1"/>
    <property type="molecule type" value="Genomic_DNA"/>
</dbReference>
<evidence type="ECO:0000313" key="2">
    <source>
        <dbReference type="EMBL" id="PTX74935.1"/>
    </source>
</evidence>
<evidence type="ECO:0000313" key="3">
    <source>
        <dbReference type="Proteomes" id="UP000244092"/>
    </source>
</evidence>
<accession>A0A2T6CHF6</accession>
<evidence type="ECO:0000256" key="1">
    <source>
        <dbReference type="SAM" id="MobiDB-lite"/>
    </source>
</evidence>
<evidence type="ECO:0008006" key="4">
    <source>
        <dbReference type="Google" id="ProtNLM"/>
    </source>
</evidence>
<feature type="region of interest" description="Disordered" evidence="1">
    <location>
        <begin position="1"/>
        <end position="45"/>
    </location>
</feature>
<dbReference type="Proteomes" id="UP000244092">
    <property type="component" value="Unassembled WGS sequence"/>
</dbReference>
<sequence>MPRPKTPLSKAKLTGAMAKDPQRYRGRSEPSTSGEPVGDPPKHLNTHCKDVWHDLVGSLDWLQREDRIAVEVAAIAIGQVRTLMKLGEPIPASLLAASNTSLGKLGATPTDRQKVAQPPDEPEDDPFARFDA</sequence>
<feature type="region of interest" description="Disordered" evidence="1">
    <location>
        <begin position="102"/>
        <end position="132"/>
    </location>
</feature>
<organism evidence="2 3">
    <name type="scientific">Sulfitobacter mediterraneus</name>
    <dbReference type="NCBI Taxonomy" id="83219"/>
    <lineage>
        <taxon>Bacteria</taxon>
        <taxon>Pseudomonadati</taxon>
        <taxon>Pseudomonadota</taxon>
        <taxon>Alphaproteobacteria</taxon>
        <taxon>Rhodobacterales</taxon>
        <taxon>Roseobacteraceae</taxon>
        <taxon>Sulfitobacter</taxon>
    </lineage>
</organism>
<name>A0A2T6CHF6_9RHOB</name>
<gene>
    <name evidence="2" type="ORF">C8N31_10236</name>
</gene>
<proteinExistence type="predicted"/>
<protein>
    <recommendedName>
        <fullName evidence="4">Terminase</fullName>
    </recommendedName>
</protein>
<comment type="caution">
    <text evidence="2">The sequence shown here is derived from an EMBL/GenBank/DDBJ whole genome shotgun (WGS) entry which is preliminary data.</text>
</comment>
<reference evidence="2 3" key="1">
    <citation type="submission" date="2018-04" db="EMBL/GenBank/DDBJ databases">
        <title>Genomic Encyclopedia of Archaeal and Bacterial Type Strains, Phase II (KMG-II): from individual species to whole genera.</title>
        <authorList>
            <person name="Goeker M."/>
        </authorList>
    </citation>
    <scope>NUCLEOTIDE SEQUENCE [LARGE SCALE GENOMIC DNA]</scope>
    <source>
        <strain evidence="2 3">DSM 12244</strain>
    </source>
</reference>
<dbReference type="AlphaFoldDB" id="A0A2T6CHF6"/>